<keyword evidence="4" id="KW-1185">Reference proteome</keyword>
<dbReference type="AlphaFoldDB" id="A0A9N9MJ72"/>
<keyword evidence="1" id="KW-1133">Transmembrane helix</keyword>
<feature type="signal peptide" evidence="2">
    <location>
        <begin position="1"/>
        <end position="23"/>
    </location>
</feature>
<reference evidence="3" key="1">
    <citation type="submission" date="2022-01" db="EMBL/GenBank/DDBJ databases">
        <authorList>
            <person name="King R."/>
        </authorList>
    </citation>
    <scope>NUCLEOTIDE SEQUENCE</scope>
</reference>
<evidence type="ECO:0000313" key="3">
    <source>
        <dbReference type="EMBL" id="CAG9765368.1"/>
    </source>
</evidence>
<keyword evidence="1" id="KW-0472">Membrane</keyword>
<keyword evidence="1" id="KW-0812">Transmembrane</keyword>
<evidence type="ECO:0000256" key="1">
    <source>
        <dbReference type="SAM" id="Phobius"/>
    </source>
</evidence>
<feature type="chain" id="PRO_5040464316" evidence="2">
    <location>
        <begin position="24"/>
        <end position="121"/>
    </location>
</feature>
<name>A0A9N9MJ72_9CUCU</name>
<dbReference type="EMBL" id="OU892278">
    <property type="protein sequence ID" value="CAG9765368.1"/>
    <property type="molecule type" value="Genomic_DNA"/>
</dbReference>
<organism evidence="3 4">
    <name type="scientific">Ceutorhynchus assimilis</name>
    <name type="common">cabbage seed weevil</name>
    <dbReference type="NCBI Taxonomy" id="467358"/>
    <lineage>
        <taxon>Eukaryota</taxon>
        <taxon>Metazoa</taxon>
        <taxon>Ecdysozoa</taxon>
        <taxon>Arthropoda</taxon>
        <taxon>Hexapoda</taxon>
        <taxon>Insecta</taxon>
        <taxon>Pterygota</taxon>
        <taxon>Neoptera</taxon>
        <taxon>Endopterygota</taxon>
        <taxon>Coleoptera</taxon>
        <taxon>Polyphaga</taxon>
        <taxon>Cucujiformia</taxon>
        <taxon>Curculionidae</taxon>
        <taxon>Ceutorhynchinae</taxon>
        <taxon>Ceutorhynchus</taxon>
    </lineage>
</organism>
<dbReference type="OrthoDB" id="6624538at2759"/>
<keyword evidence="2" id="KW-0732">Signal</keyword>
<feature type="transmembrane region" description="Helical" evidence="1">
    <location>
        <begin position="69"/>
        <end position="97"/>
    </location>
</feature>
<gene>
    <name evidence="3" type="ORF">CEUTPL_LOCUS5977</name>
</gene>
<evidence type="ECO:0000256" key="2">
    <source>
        <dbReference type="SAM" id="SignalP"/>
    </source>
</evidence>
<proteinExistence type="predicted"/>
<sequence>MDNVNNGLLVLYVLLLIGWNVQCDNEPKKELLALEQNNPRKSNKNNANNSPLTSLIPMLAMPFLVQTTFLPMILLGIKFMLIQSIFLGKFAIVFWVINLIRNHIKDQQGHLYSHNIHLNKH</sequence>
<protein>
    <submittedName>
        <fullName evidence="3">Uncharacterized protein</fullName>
    </submittedName>
</protein>
<evidence type="ECO:0000313" key="4">
    <source>
        <dbReference type="Proteomes" id="UP001152799"/>
    </source>
</evidence>
<dbReference type="Proteomes" id="UP001152799">
    <property type="component" value="Chromosome 2"/>
</dbReference>
<accession>A0A9N9MJ72</accession>